<keyword evidence="3" id="KW-1185">Reference proteome</keyword>
<accession>A0A2S7IV05</accession>
<dbReference type="EMBL" id="PTRC01000048">
    <property type="protein sequence ID" value="PQA71760.1"/>
    <property type="molecule type" value="Genomic_DNA"/>
</dbReference>
<protein>
    <submittedName>
        <fullName evidence="2">Uncharacterized protein</fullName>
    </submittedName>
</protein>
<organism evidence="2 3">
    <name type="scientific">Brucella oryzae</name>
    <dbReference type="NCBI Taxonomy" id="335286"/>
    <lineage>
        <taxon>Bacteria</taxon>
        <taxon>Pseudomonadati</taxon>
        <taxon>Pseudomonadota</taxon>
        <taxon>Alphaproteobacteria</taxon>
        <taxon>Hyphomicrobiales</taxon>
        <taxon>Brucellaceae</taxon>
        <taxon>Brucella/Ochrobactrum group</taxon>
        <taxon>Brucella</taxon>
    </lineage>
</organism>
<gene>
    <name evidence="2" type="ORF">C3731_20235</name>
</gene>
<keyword evidence="1" id="KW-0472">Membrane</keyword>
<dbReference type="Proteomes" id="UP000238493">
    <property type="component" value="Unassembled WGS sequence"/>
</dbReference>
<dbReference type="RefSeq" id="WP_104757402.1">
    <property type="nucleotide sequence ID" value="NZ_PTRC01000048.1"/>
</dbReference>
<proteinExistence type="predicted"/>
<keyword evidence="1" id="KW-1133">Transmembrane helix</keyword>
<reference evidence="2 3" key="1">
    <citation type="submission" date="2018-02" db="EMBL/GenBank/DDBJ databases">
        <title>Draft genome sequence of Ochrobactrum oryzae found in Brazil.</title>
        <authorList>
            <person name="Cerdeira L."/>
            <person name="Andrade F."/>
            <person name="Zacariotto T."/>
            <person name="Barbosa B."/>
            <person name="Santos S."/>
            <person name="Cassetari V."/>
            <person name="Lincopan N."/>
        </authorList>
    </citation>
    <scope>NUCLEOTIDE SEQUENCE [LARGE SCALE GENOMIC DNA]</scope>
    <source>
        <strain evidence="2 3">OA447</strain>
    </source>
</reference>
<comment type="caution">
    <text evidence="2">The sequence shown here is derived from an EMBL/GenBank/DDBJ whole genome shotgun (WGS) entry which is preliminary data.</text>
</comment>
<evidence type="ECO:0000313" key="2">
    <source>
        <dbReference type="EMBL" id="PQA71760.1"/>
    </source>
</evidence>
<evidence type="ECO:0000313" key="3">
    <source>
        <dbReference type="Proteomes" id="UP000238493"/>
    </source>
</evidence>
<dbReference type="AlphaFoldDB" id="A0A2S7IV05"/>
<feature type="transmembrane region" description="Helical" evidence="1">
    <location>
        <begin position="34"/>
        <end position="55"/>
    </location>
</feature>
<name>A0A2S7IV05_9HYPH</name>
<evidence type="ECO:0000256" key="1">
    <source>
        <dbReference type="SAM" id="Phobius"/>
    </source>
</evidence>
<keyword evidence="1" id="KW-0812">Transmembrane</keyword>
<sequence>MFDLPWVIIKPWNMAVAGCIGQALTAPWGFDNKLLFGVSALMVMPFVVGVVRQALKGGGE</sequence>